<gene>
    <name evidence="2" type="ORF">MNEG_15229</name>
</gene>
<sequence>MATLAESFLADLEDLSDDEPAAAEGGEGEAMEEDAGEDALDDIESLNYDDLAAVAKLSSSAQYADVMGVRQ</sequence>
<organism evidence="2 3">
    <name type="scientific">Monoraphidium neglectum</name>
    <dbReference type="NCBI Taxonomy" id="145388"/>
    <lineage>
        <taxon>Eukaryota</taxon>
        <taxon>Viridiplantae</taxon>
        <taxon>Chlorophyta</taxon>
        <taxon>core chlorophytes</taxon>
        <taxon>Chlorophyceae</taxon>
        <taxon>CS clade</taxon>
        <taxon>Sphaeropleales</taxon>
        <taxon>Selenastraceae</taxon>
        <taxon>Monoraphidium</taxon>
    </lineage>
</organism>
<dbReference type="KEGG" id="mng:MNEG_15229"/>
<dbReference type="Proteomes" id="UP000054498">
    <property type="component" value="Unassembled WGS sequence"/>
</dbReference>
<accession>A0A0D2MBM4</accession>
<dbReference type="AlphaFoldDB" id="A0A0D2MBM4"/>
<proteinExistence type="predicted"/>
<dbReference type="STRING" id="145388.A0A0D2MBM4"/>
<protein>
    <submittedName>
        <fullName evidence="2">Uncharacterized protein</fullName>
    </submittedName>
</protein>
<evidence type="ECO:0000313" key="2">
    <source>
        <dbReference type="EMBL" id="KIY92735.1"/>
    </source>
</evidence>
<dbReference type="GeneID" id="25732869"/>
<feature type="region of interest" description="Disordered" evidence="1">
    <location>
        <begin position="1"/>
        <end position="36"/>
    </location>
</feature>
<reference evidence="2 3" key="1">
    <citation type="journal article" date="2013" name="BMC Genomics">
        <title>Reconstruction of the lipid metabolism for the microalga Monoraphidium neglectum from its genome sequence reveals characteristics suitable for biofuel production.</title>
        <authorList>
            <person name="Bogen C."/>
            <person name="Al-Dilaimi A."/>
            <person name="Albersmeier A."/>
            <person name="Wichmann J."/>
            <person name="Grundmann M."/>
            <person name="Rupp O."/>
            <person name="Lauersen K.J."/>
            <person name="Blifernez-Klassen O."/>
            <person name="Kalinowski J."/>
            <person name="Goesmann A."/>
            <person name="Mussgnug J.H."/>
            <person name="Kruse O."/>
        </authorList>
    </citation>
    <scope>NUCLEOTIDE SEQUENCE [LARGE SCALE GENOMIC DNA]</scope>
    <source>
        <strain evidence="2 3">SAG 48.87</strain>
    </source>
</reference>
<evidence type="ECO:0000313" key="3">
    <source>
        <dbReference type="Proteomes" id="UP000054498"/>
    </source>
</evidence>
<evidence type="ECO:0000256" key="1">
    <source>
        <dbReference type="SAM" id="MobiDB-lite"/>
    </source>
</evidence>
<name>A0A0D2MBM4_9CHLO</name>
<dbReference type="RefSeq" id="XP_013891755.1">
    <property type="nucleotide sequence ID" value="XM_014036301.1"/>
</dbReference>
<feature type="compositionally biased region" description="Acidic residues" evidence="1">
    <location>
        <begin position="11"/>
        <end position="36"/>
    </location>
</feature>
<keyword evidence="3" id="KW-1185">Reference proteome</keyword>
<dbReference type="EMBL" id="KK105362">
    <property type="protein sequence ID" value="KIY92735.1"/>
    <property type="molecule type" value="Genomic_DNA"/>
</dbReference>